<dbReference type="RefSeq" id="WP_220611485.1">
    <property type="nucleotide sequence ID" value="NZ_CP080598.1"/>
</dbReference>
<name>A0ABX8X4X3_9CYAN</name>
<proteinExistence type="predicted"/>
<dbReference type="Gene3D" id="3.30.310.110">
    <property type="entry name" value="XisI-like"/>
    <property type="match status" value="1"/>
</dbReference>
<evidence type="ECO:0000313" key="1">
    <source>
        <dbReference type="EMBL" id="QYX33765.1"/>
    </source>
</evidence>
<protein>
    <submittedName>
        <fullName evidence="1">XisI protein</fullName>
    </submittedName>
</protein>
<dbReference type="Proteomes" id="UP000826540">
    <property type="component" value="Chromosome"/>
</dbReference>
<dbReference type="EMBL" id="CP080598">
    <property type="protein sequence ID" value="QYX33765.1"/>
    <property type="molecule type" value="Genomic_DNA"/>
</dbReference>
<dbReference type="Pfam" id="PF08869">
    <property type="entry name" value="XisI"/>
    <property type="match status" value="1"/>
</dbReference>
<sequence>METMNYPELVQTVLARHTESHLPKGTELQLIFDNQRNHYLVIHLGWEGEKRTYGSMIHVDIKDGKICIQCDFTEEGIANELLELGVPKTDIVLGFRAPHIRQFTDFAQS</sequence>
<gene>
    <name evidence="1" type="ORF">K2F26_10930</name>
</gene>
<reference evidence="1 2" key="1">
    <citation type="journal article" date="2022" name="J. Am. Chem. Soc.">
        <title>Biosynthesis of Guanitoxin Enables Global Environmental Detection in Freshwater Cyanobacteria.</title>
        <authorList>
            <person name="Lima S.T."/>
            <person name="Fallon T.R."/>
            <person name="Cordoza J.L."/>
            <person name="Chekan J.R."/>
            <person name="Delbaje E."/>
            <person name="Hopiavuori A.R."/>
            <person name="Alvarenga D.O."/>
            <person name="Wood S.M."/>
            <person name="Luhavaya H."/>
            <person name="Baumgartner J.T."/>
            <person name="Dorr F.A."/>
            <person name="Etchegaray A."/>
            <person name="Pinto E."/>
            <person name="McKinnie S.M.K."/>
            <person name="Fiore M.F."/>
            <person name="Moore B.S."/>
        </authorList>
    </citation>
    <scope>NUCLEOTIDE SEQUENCE [LARGE SCALE GENOMIC DNA]</scope>
    <source>
        <strain evidence="1 2">ITEP-024</strain>
    </source>
</reference>
<dbReference type="InterPro" id="IPR014968">
    <property type="entry name" value="XisI"/>
</dbReference>
<evidence type="ECO:0000313" key="2">
    <source>
        <dbReference type="Proteomes" id="UP000826540"/>
    </source>
</evidence>
<keyword evidence="2" id="KW-1185">Reference proteome</keyword>
<dbReference type="InterPro" id="IPR035943">
    <property type="entry name" value="XisI-like_sf"/>
</dbReference>
<dbReference type="SUPFAM" id="SSF143847">
    <property type="entry name" value="XisI-like"/>
    <property type="match status" value="1"/>
</dbReference>
<dbReference type="CDD" id="cd16382">
    <property type="entry name" value="XisI-like"/>
    <property type="match status" value="1"/>
</dbReference>
<organism evidence="1 2">
    <name type="scientific">Sphaerospermopsis torques-reginae ITEP-024</name>
    <dbReference type="NCBI Taxonomy" id="984208"/>
    <lineage>
        <taxon>Bacteria</taxon>
        <taxon>Bacillati</taxon>
        <taxon>Cyanobacteriota</taxon>
        <taxon>Cyanophyceae</taxon>
        <taxon>Nostocales</taxon>
        <taxon>Aphanizomenonaceae</taxon>
        <taxon>Sphaerospermopsis</taxon>
        <taxon>Sphaerospermopsis torques-reginae</taxon>
    </lineage>
</organism>
<accession>A0ABX8X4X3</accession>